<dbReference type="PANTHER" id="PTHR34396:SF25">
    <property type="entry name" value="BOUNDARY ELEMENT ASSOCIATED FACTOR"/>
    <property type="match status" value="1"/>
</dbReference>
<keyword evidence="2 4" id="KW-0863">Zinc-finger</keyword>
<dbReference type="PANTHER" id="PTHR34396">
    <property type="entry name" value="OS03G0264950 PROTEIN-RELATED"/>
    <property type="match status" value="1"/>
</dbReference>
<dbReference type="GO" id="GO:0008270">
    <property type="term" value="F:zinc ion binding"/>
    <property type="evidence" value="ECO:0007669"/>
    <property type="project" value="UniProtKB-KW"/>
</dbReference>
<name>A0A445ABH2_ARAHY</name>
<keyword evidence="3" id="KW-0862">Zinc</keyword>
<dbReference type="SMART" id="SM00614">
    <property type="entry name" value="ZnF_BED"/>
    <property type="match status" value="1"/>
</dbReference>
<proteinExistence type="predicted"/>
<dbReference type="EMBL" id="SDMP01000012">
    <property type="protein sequence ID" value="RYR23834.1"/>
    <property type="molecule type" value="Genomic_DNA"/>
</dbReference>
<organism evidence="6 7">
    <name type="scientific">Arachis hypogaea</name>
    <name type="common">Peanut</name>
    <dbReference type="NCBI Taxonomy" id="3818"/>
    <lineage>
        <taxon>Eukaryota</taxon>
        <taxon>Viridiplantae</taxon>
        <taxon>Streptophyta</taxon>
        <taxon>Embryophyta</taxon>
        <taxon>Tracheophyta</taxon>
        <taxon>Spermatophyta</taxon>
        <taxon>Magnoliopsida</taxon>
        <taxon>eudicotyledons</taxon>
        <taxon>Gunneridae</taxon>
        <taxon>Pentapetalae</taxon>
        <taxon>rosids</taxon>
        <taxon>fabids</taxon>
        <taxon>Fabales</taxon>
        <taxon>Fabaceae</taxon>
        <taxon>Papilionoideae</taxon>
        <taxon>50 kb inversion clade</taxon>
        <taxon>dalbergioids sensu lato</taxon>
        <taxon>Dalbergieae</taxon>
        <taxon>Pterocarpus clade</taxon>
        <taxon>Arachis</taxon>
    </lineage>
</organism>
<dbReference type="Proteomes" id="UP000289738">
    <property type="component" value="Chromosome B02"/>
</dbReference>
<dbReference type="GO" id="GO:0006357">
    <property type="term" value="P:regulation of transcription by RNA polymerase II"/>
    <property type="evidence" value="ECO:0007669"/>
    <property type="project" value="TreeGrafter"/>
</dbReference>
<sequence length="104" mass="12271">MWNHFIKIVEIKKKLKAECNYCKAKLLGDPKQKTSHLRDHFKTYKIHTTRDIRQCMMKITLTTNEKTTVVGAYTFDKKNARKELSVMVCHNEYPLSIADHIGFR</sequence>
<keyword evidence="1" id="KW-0479">Metal-binding</keyword>
<evidence type="ECO:0000313" key="7">
    <source>
        <dbReference type="Proteomes" id="UP000289738"/>
    </source>
</evidence>
<accession>A0A445ABH2</accession>
<dbReference type="Pfam" id="PF02892">
    <property type="entry name" value="zf-BED"/>
    <property type="match status" value="1"/>
</dbReference>
<evidence type="ECO:0000256" key="4">
    <source>
        <dbReference type="PROSITE-ProRule" id="PRU00027"/>
    </source>
</evidence>
<evidence type="ECO:0000313" key="6">
    <source>
        <dbReference type="EMBL" id="RYR23834.1"/>
    </source>
</evidence>
<dbReference type="GO" id="GO:1990837">
    <property type="term" value="F:sequence-specific double-stranded DNA binding"/>
    <property type="evidence" value="ECO:0007669"/>
    <property type="project" value="TreeGrafter"/>
</dbReference>
<dbReference type="PROSITE" id="PS50808">
    <property type="entry name" value="ZF_BED"/>
    <property type="match status" value="1"/>
</dbReference>
<evidence type="ECO:0000256" key="2">
    <source>
        <dbReference type="ARBA" id="ARBA00022771"/>
    </source>
</evidence>
<keyword evidence="7" id="KW-1185">Reference proteome</keyword>
<protein>
    <recommendedName>
        <fullName evidence="5">BED-type domain-containing protein</fullName>
    </recommendedName>
</protein>
<dbReference type="AlphaFoldDB" id="A0A445ABH2"/>
<evidence type="ECO:0000256" key="1">
    <source>
        <dbReference type="ARBA" id="ARBA00022723"/>
    </source>
</evidence>
<dbReference type="InterPro" id="IPR003656">
    <property type="entry name" value="Znf_BED"/>
</dbReference>
<dbReference type="InterPro" id="IPR053031">
    <property type="entry name" value="Cuticle_assoc_protein"/>
</dbReference>
<evidence type="ECO:0000259" key="5">
    <source>
        <dbReference type="PROSITE" id="PS50808"/>
    </source>
</evidence>
<reference evidence="6 7" key="1">
    <citation type="submission" date="2019-01" db="EMBL/GenBank/DDBJ databases">
        <title>Sequencing of cultivated peanut Arachis hypogaea provides insights into genome evolution and oil improvement.</title>
        <authorList>
            <person name="Chen X."/>
        </authorList>
    </citation>
    <scope>NUCLEOTIDE SEQUENCE [LARGE SCALE GENOMIC DNA]</scope>
    <source>
        <strain evidence="7">cv. Fuhuasheng</strain>
        <tissue evidence="6">Leaves</tissue>
    </source>
</reference>
<dbReference type="GO" id="GO:0005634">
    <property type="term" value="C:nucleus"/>
    <property type="evidence" value="ECO:0007669"/>
    <property type="project" value="TreeGrafter"/>
</dbReference>
<gene>
    <name evidence="6" type="ORF">Ahy_B02g057326</name>
</gene>
<feature type="domain" description="BED-type" evidence="5">
    <location>
        <begin position="1"/>
        <end position="47"/>
    </location>
</feature>
<comment type="caution">
    <text evidence="6">The sequence shown here is derived from an EMBL/GenBank/DDBJ whole genome shotgun (WGS) entry which is preliminary data.</text>
</comment>
<evidence type="ECO:0000256" key="3">
    <source>
        <dbReference type="ARBA" id="ARBA00022833"/>
    </source>
</evidence>